<dbReference type="InterPro" id="IPR049074">
    <property type="entry name" value="ACCA_BT"/>
</dbReference>
<dbReference type="PANTHER" id="PTHR45728:SF3">
    <property type="entry name" value="ACETYL-COA CARBOXYLASE"/>
    <property type="match status" value="1"/>
</dbReference>
<dbReference type="Pfam" id="PF02786">
    <property type="entry name" value="CPSase_L_D2"/>
    <property type="match status" value="1"/>
</dbReference>
<evidence type="ECO:0000256" key="13">
    <source>
        <dbReference type="ARBA" id="ARBA00048600"/>
    </source>
</evidence>
<evidence type="ECO:0000313" key="20">
    <source>
        <dbReference type="EMBL" id="KAG7291154.1"/>
    </source>
</evidence>
<dbReference type="Gene3D" id="3.30.1490.20">
    <property type="entry name" value="ATP-grasp fold, A domain"/>
    <property type="match status" value="1"/>
</dbReference>
<dbReference type="InterPro" id="IPR005482">
    <property type="entry name" value="Biotin_COase_C"/>
</dbReference>
<evidence type="ECO:0000256" key="1">
    <source>
        <dbReference type="ARBA" id="ARBA00001953"/>
    </source>
</evidence>
<dbReference type="InterPro" id="IPR011762">
    <property type="entry name" value="COA_CT_N"/>
</dbReference>
<dbReference type="InterPro" id="IPR000089">
    <property type="entry name" value="Biotin_lipoyl"/>
</dbReference>
<dbReference type="Proteomes" id="UP001197093">
    <property type="component" value="Unassembled WGS sequence"/>
</dbReference>
<feature type="domain" description="CoA carboxyltransferase N-terminal" evidence="18">
    <location>
        <begin position="1520"/>
        <end position="1858"/>
    </location>
</feature>
<comment type="caution">
    <text evidence="20">The sequence shown here is derived from an EMBL/GenBank/DDBJ whole genome shotgun (WGS) entry which is preliminary data.</text>
</comment>
<dbReference type="SUPFAM" id="SSF56059">
    <property type="entry name" value="Glutathione synthetase ATP-binding domain-like"/>
    <property type="match status" value="1"/>
</dbReference>
<feature type="domain" description="ATP-grasp" evidence="16">
    <location>
        <begin position="214"/>
        <end position="410"/>
    </location>
</feature>
<dbReference type="Gene3D" id="2.40.460.10">
    <property type="entry name" value="Biotin dependent carboxylase carboxyltransferase"/>
    <property type="match status" value="1"/>
</dbReference>
<dbReference type="GO" id="GO:0003989">
    <property type="term" value="F:acetyl-CoA carboxylase activity"/>
    <property type="evidence" value="ECO:0007669"/>
    <property type="project" value="UniProtKB-EC"/>
</dbReference>
<dbReference type="InterPro" id="IPR016185">
    <property type="entry name" value="PreATP-grasp_dom_sf"/>
</dbReference>
<dbReference type="PROSITE" id="PS00867">
    <property type="entry name" value="CPSASE_2"/>
    <property type="match status" value="1"/>
</dbReference>
<dbReference type="Pfam" id="PF00289">
    <property type="entry name" value="Biotin_carb_N"/>
    <property type="match status" value="1"/>
</dbReference>
<keyword evidence="11" id="KW-0511">Multifunctional enzyme</keyword>
<keyword evidence="10" id="KW-0092">Biotin</keyword>
<dbReference type="InterPro" id="IPR001882">
    <property type="entry name" value="Biotin_BS"/>
</dbReference>
<keyword evidence="6" id="KW-0276">Fatty acid metabolism</keyword>
<dbReference type="InterPro" id="IPR011053">
    <property type="entry name" value="Single_hybrid_motif"/>
</dbReference>
<feature type="domain" description="Biotin carboxylation" evidence="17">
    <location>
        <begin position="61"/>
        <end position="569"/>
    </location>
</feature>
<name>A0AAD4HXM9_9PEZI</name>
<dbReference type="FunFam" id="2.40.50.100:FF:000005">
    <property type="entry name" value="Acetyl-CoA carboxylase 1"/>
    <property type="match status" value="1"/>
</dbReference>
<evidence type="ECO:0000256" key="12">
    <source>
        <dbReference type="ARBA" id="ARBA00048065"/>
    </source>
</evidence>
<keyword evidence="9" id="KW-0275">Fatty acid biosynthesis</keyword>
<comment type="cofactor">
    <cofactor evidence="1">
        <name>biotin</name>
        <dbReference type="ChEBI" id="CHEBI:57586"/>
    </cofactor>
</comment>
<comment type="catalytic activity">
    <reaction evidence="12">
        <text>hydrogencarbonate + acetyl-CoA + ATP = malonyl-CoA + ADP + phosphate + H(+)</text>
        <dbReference type="Rhea" id="RHEA:11308"/>
        <dbReference type="ChEBI" id="CHEBI:15378"/>
        <dbReference type="ChEBI" id="CHEBI:17544"/>
        <dbReference type="ChEBI" id="CHEBI:30616"/>
        <dbReference type="ChEBI" id="CHEBI:43474"/>
        <dbReference type="ChEBI" id="CHEBI:57288"/>
        <dbReference type="ChEBI" id="CHEBI:57384"/>
        <dbReference type="ChEBI" id="CHEBI:456216"/>
        <dbReference type="EC" id="6.4.1.2"/>
    </reaction>
</comment>
<dbReference type="FunFam" id="3.30.1490.20:FF:000003">
    <property type="entry name" value="acetyl-CoA carboxylase isoform X1"/>
    <property type="match status" value="1"/>
</dbReference>
<dbReference type="Gene3D" id="3.40.50.20">
    <property type="match status" value="1"/>
</dbReference>
<evidence type="ECO:0000256" key="3">
    <source>
        <dbReference type="ARBA" id="ARBA00022516"/>
    </source>
</evidence>
<evidence type="ECO:0000256" key="10">
    <source>
        <dbReference type="ARBA" id="ARBA00023267"/>
    </source>
</evidence>
<feature type="domain" description="CoA carboxyltransferase C-terminal" evidence="19">
    <location>
        <begin position="1862"/>
        <end position="2177"/>
    </location>
</feature>
<evidence type="ECO:0000259" key="15">
    <source>
        <dbReference type="PROSITE" id="PS50968"/>
    </source>
</evidence>
<comment type="catalytic activity">
    <reaction evidence="13">
        <text>N(6)-biotinyl-L-lysyl-[protein] + hydrogencarbonate + ATP = N(6)-carboxybiotinyl-L-lysyl-[protein] + ADP + phosphate + H(+)</text>
        <dbReference type="Rhea" id="RHEA:13501"/>
        <dbReference type="Rhea" id="RHEA-COMP:10505"/>
        <dbReference type="Rhea" id="RHEA-COMP:10506"/>
        <dbReference type="ChEBI" id="CHEBI:15378"/>
        <dbReference type="ChEBI" id="CHEBI:17544"/>
        <dbReference type="ChEBI" id="CHEBI:30616"/>
        <dbReference type="ChEBI" id="CHEBI:43474"/>
        <dbReference type="ChEBI" id="CHEBI:83144"/>
        <dbReference type="ChEBI" id="CHEBI:83145"/>
        <dbReference type="ChEBI" id="CHEBI:456216"/>
        <dbReference type="EC" id="6.3.4.14"/>
    </reaction>
</comment>
<dbReference type="SUPFAM" id="SSF52096">
    <property type="entry name" value="ClpP/crotonase"/>
    <property type="match status" value="2"/>
</dbReference>
<dbReference type="EMBL" id="JAHCVI010000001">
    <property type="protein sequence ID" value="KAG7291154.1"/>
    <property type="molecule type" value="Genomic_DNA"/>
</dbReference>
<dbReference type="CDD" id="cd06850">
    <property type="entry name" value="biotinyl_domain"/>
    <property type="match status" value="1"/>
</dbReference>
<dbReference type="PROSITE" id="PS50980">
    <property type="entry name" value="COA_CT_NTER"/>
    <property type="match status" value="1"/>
</dbReference>
<evidence type="ECO:0000256" key="14">
    <source>
        <dbReference type="PROSITE-ProRule" id="PRU00409"/>
    </source>
</evidence>
<gene>
    <name evidence="20" type="primary">ACC1</name>
    <name evidence="20" type="ORF">NEMBOFW57_001166</name>
</gene>
<keyword evidence="3" id="KW-0444">Lipid biosynthesis</keyword>
<dbReference type="Gene3D" id="3.90.1770.10">
    <property type="entry name" value="PreATP-grasp domain"/>
    <property type="match status" value="1"/>
</dbReference>
<dbReference type="FunFam" id="3.90.226.10:FF:000010">
    <property type="entry name" value="acetyl-CoA carboxylase isoform X2"/>
    <property type="match status" value="1"/>
</dbReference>
<dbReference type="InterPro" id="IPR011764">
    <property type="entry name" value="Biotin_carboxylation_dom"/>
</dbReference>
<evidence type="ECO:0000259" key="18">
    <source>
        <dbReference type="PROSITE" id="PS50980"/>
    </source>
</evidence>
<comment type="pathway">
    <text evidence="2">Lipid metabolism; malonyl-CoA biosynthesis; malonyl-CoA from acetyl-CoA: step 1/1.</text>
</comment>
<dbReference type="Pfam" id="PF21385">
    <property type="entry name" value="ACCA_BT"/>
    <property type="match status" value="1"/>
</dbReference>
<dbReference type="InterPro" id="IPR005481">
    <property type="entry name" value="BC-like_N"/>
</dbReference>
<dbReference type="GO" id="GO:0005524">
    <property type="term" value="F:ATP binding"/>
    <property type="evidence" value="ECO:0007669"/>
    <property type="project" value="UniProtKB-UniRule"/>
</dbReference>
<dbReference type="FunFam" id="3.40.50.20:FF:000005">
    <property type="entry name" value="acetyl-CoA carboxylase isoform X2"/>
    <property type="match status" value="1"/>
</dbReference>
<dbReference type="InterPro" id="IPR013537">
    <property type="entry name" value="AcCoA_COase_cen"/>
</dbReference>
<dbReference type="InterPro" id="IPR049076">
    <property type="entry name" value="ACCA"/>
</dbReference>
<dbReference type="PROSITE" id="PS50975">
    <property type="entry name" value="ATP_GRASP"/>
    <property type="match status" value="1"/>
</dbReference>
<dbReference type="Pfam" id="PF08326">
    <property type="entry name" value="ACC_central"/>
    <property type="match status" value="1"/>
</dbReference>
<evidence type="ECO:0000313" key="21">
    <source>
        <dbReference type="Proteomes" id="UP001197093"/>
    </source>
</evidence>
<accession>A0AAD4HXM9</accession>
<evidence type="ECO:0000256" key="2">
    <source>
        <dbReference type="ARBA" id="ARBA00004956"/>
    </source>
</evidence>
<evidence type="ECO:0000256" key="9">
    <source>
        <dbReference type="ARBA" id="ARBA00023160"/>
    </source>
</evidence>
<dbReference type="Gene3D" id="2.40.50.100">
    <property type="match status" value="1"/>
</dbReference>
<dbReference type="Pfam" id="PF00364">
    <property type="entry name" value="Biotin_lipoyl"/>
    <property type="match status" value="1"/>
</dbReference>
<dbReference type="Pfam" id="PF02785">
    <property type="entry name" value="Biotin_carb_C"/>
    <property type="match status" value="1"/>
</dbReference>
<dbReference type="InterPro" id="IPR011761">
    <property type="entry name" value="ATP-grasp"/>
</dbReference>
<protein>
    <submittedName>
        <fullName evidence="20">Acetyl-coenzyme-A carboxylase</fullName>
    </submittedName>
</protein>
<dbReference type="Gene3D" id="3.90.226.10">
    <property type="entry name" value="2-enoyl-CoA Hydratase, Chain A, domain 1"/>
    <property type="match status" value="2"/>
</dbReference>
<dbReference type="Pfam" id="PF01039">
    <property type="entry name" value="Carboxyl_trans"/>
    <property type="match status" value="1"/>
</dbReference>
<dbReference type="SUPFAM" id="SSF52440">
    <property type="entry name" value="PreATP-grasp domain"/>
    <property type="match status" value="1"/>
</dbReference>
<evidence type="ECO:0000259" key="16">
    <source>
        <dbReference type="PROSITE" id="PS50975"/>
    </source>
</evidence>
<organism evidence="20 21">
    <name type="scientific">Staphylotrichum longicolle</name>
    <dbReference type="NCBI Taxonomy" id="669026"/>
    <lineage>
        <taxon>Eukaryota</taxon>
        <taxon>Fungi</taxon>
        <taxon>Dikarya</taxon>
        <taxon>Ascomycota</taxon>
        <taxon>Pezizomycotina</taxon>
        <taxon>Sordariomycetes</taxon>
        <taxon>Sordariomycetidae</taxon>
        <taxon>Sordariales</taxon>
        <taxon>Chaetomiaceae</taxon>
        <taxon>Staphylotrichum</taxon>
    </lineage>
</organism>
<reference evidence="20" key="1">
    <citation type="submission" date="2023-02" db="EMBL/GenBank/DDBJ databases">
        <authorList>
            <person name="Palmer J.M."/>
        </authorList>
    </citation>
    <scope>NUCLEOTIDE SEQUENCE</scope>
    <source>
        <strain evidence="20">FW57</strain>
    </source>
</reference>
<dbReference type="InterPro" id="IPR034733">
    <property type="entry name" value="AcCoA_carboxyl_beta"/>
</dbReference>
<dbReference type="PROSITE" id="PS50979">
    <property type="entry name" value="BC"/>
    <property type="match status" value="1"/>
</dbReference>
<dbReference type="SUPFAM" id="SSF51246">
    <property type="entry name" value="Rudiment single hybrid motif"/>
    <property type="match status" value="1"/>
</dbReference>
<proteinExistence type="predicted"/>
<keyword evidence="21" id="KW-1185">Reference proteome</keyword>
<dbReference type="PROSITE" id="PS50968">
    <property type="entry name" value="BIOTINYL_LIPOYL"/>
    <property type="match status" value="1"/>
</dbReference>
<keyword evidence="4" id="KW-0436">Ligase</keyword>
<dbReference type="FunFam" id="2.40.460.10:FF:000001">
    <property type="entry name" value="Acetyl-CoA carboxylase 1"/>
    <property type="match status" value="1"/>
</dbReference>
<dbReference type="GO" id="GO:0005739">
    <property type="term" value="C:mitochondrion"/>
    <property type="evidence" value="ECO:0007669"/>
    <property type="project" value="TreeGrafter"/>
</dbReference>
<dbReference type="GO" id="GO:0006633">
    <property type="term" value="P:fatty acid biosynthetic process"/>
    <property type="evidence" value="ECO:0007669"/>
    <property type="project" value="UniProtKB-KW"/>
</dbReference>
<keyword evidence="7 14" id="KW-0067">ATP-binding</keyword>
<dbReference type="InterPro" id="IPR029045">
    <property type="entry name" value="ClpP/crotonase-like_dom_sf"/>
</dbReference>
<sequence length="2295" mass="256608">MAEHNGVNGAKNGVVVPRANGKASYAEKHSLPSHFIGGNRLENAPASKVKEFVAGHDGHTVITNVLIANNGIAAVKEIRSVRKWAYETFGDERAIKFTVMATPEDLQANADYIRMADHYVEVPGGTNNHNYANVELIVDVAERMDVHAVWAGWGHASENPKLPESLAASPKKIVFIGPPGSAMRSLGDKISSTIVAQHADVPCIPWSGTGVSEVSIDSKGIVTVPDDVYLKGCVNSWEEGLQKAKEIGFPVMVKASEGGGGKGIRKVMDEEHFEELYKAAASEIPGSPIFVMQLADSARHLEVQLLADQYGNNISLFGRDCSVQRRHQKIIEEAPVTIAKPTTFKAMEEAAVRLGKLVGYVSAGTVEYLYSHADDKFYFLELNPRLQVEHPTTEMVSGVNLPAAQLQVAMGIPLHRIRDIRLLYGVDPKTATEIDFEFKNPESEKTQRRPTPKGHTTACRITSEDPGEGFKPSNGVLHDLNFRSSSNVWGYFSVGSAGGIHSFSDSQFGHIFAYGENRAASRKHMVVALKELSIRGDFRTTVEYLIKLLETEAFEENTITTGWLDELISKKLTAERPDPMLAVVCGAVTKAHIASELCISDYRAGLEKGQVPAKDILKTVFPVDFIYEGFRYKFTVTRSSTDSYRLFINGSKCTVGVRALSDGGLLVLLNGRSHNIYWKEEVAATRMSVDGKTCLLEQENDPTQLRTPSPGKLVKFTVENGAHVRAGQTFAEVEVMKMYMPLVAQEDGIVQLLKQPGATLEAGDILGILSLDDPSRVKQAQPFLGQLPEYGTPVILGNKPSQKFTLQYNTLRNIMLGFDNQVVMLDTLKELVEVLRNPKLPYSEFSAQFSALHARMPQKLDAQFTQVLERASQRQAEFPARNLAKVFQKFIEENISSQGDADLLKSTLAPLTAILDMYADGQKTRELNVISDLLSQYADVERLFSGRRLQDEEVILKLRDQHKDDIQQVVQTVLSHSRVAAKNSLVLAILEEYRPNKPNVGNVGKLLRPVLRKLAELESRQTAKVSLKAREILIQCALPSLEERTAQMEHILRSSVVESRYGETGWDHREPNLDVIKEVVDSKYTVFDVLPLFFAHEDPWVSLAALEVYVRRAYRAYILKKIEYHTDETDTPSFVSWDFALRRIGQSEFGLPVQSSAPASPATPADHSFKRISSISDMSYLSQKTQEEPTRKGVVIPCRYLDDVEELLPRALETLPSSAGLRKKATGVLAQLSDKRRPAPPLRLDSMDELSAVVNVAIRDAEGRSDDEVLKELTPLIERSKEELFARRVRRLTFICGRNDGSYPGYYTFRGPKYEEDDSIRHIEPSLAFQLELGRLSKFKIKPVFTENKNIHVYEGIGKDVETDRRFFTRAVIRPGRLRDEIPTAEYLISEADRVINDIFDALEIIGTSNSDLNHMFINFSPIFQLQPQEVEHSLQGFLDRFGPRGWRLRVAQVEIRIICTDPVNGTPYPLRVIITNTSGYVIQVEMYAERKSEKGEWVFQSIGGTTKIGSMHLLSVSTPYPTKNWLQPKRYKAHIMGTQYVYDFPELFRQAIQNSWTDAVKTHPALAGMQPPVGECIDFNELVLDDHDNLAEVAREPGTNTCGMVGWLINARTPEYPKGRKFVVVANDITYNIGSFGPKEDNFFFKCTELARKLGIPRIYLSANSGARLGLATELMPHFNVAWNDAEKPEAGFKYLYLKDEVKHRFENDVITEEITEDGEKRHKIVTIVGAEDGLGVECLRGSGLIAGATSRAYNDIFTCTLVTCRSVGIGAYLVRLGQRAVQIEGQPIILTGAPALNNLLGREVYTSNLQLGGTQIMYRNGVSHLTANDDFAGVSKIVQWMSFIPDRRNNPVPISPSIDSWDREVVYTPPQKQPYDVRWMIAGKQDEDGFQPGLFDKDSFVETLGGWARTVVVGRARLGGIPMGVIAVETRSVENITPADPANPDSIEQTTNEAGGVWYPNSAFKTAQAINDFNHGEQLPLMILANWRGFSGGQRDMYNEVLKYGSFIVDALVKFEQPVFIYIPPFGELRGGSWVVVDPTINPTAMEMYADVEARGGVLEPEGIIGIKYRKDKQLETMARLDPLYASLKKEMAKEGLSKEETDAIKKQMTEREQQLLPVYAQISLQYADLHDRAGRMKAKGVIREVLEWREARRFFYWRVRRRLNEEYILRRITSVASHAGVHGRGEATAASATSAEARKRHLTLLEAWSGVPNFATNDREVSMWYEENRKLVHDKVDALRNEAITAEMRELVRAGGASKDGSEGSAWKGVRDMLRVMPVEERERVLEFLKQV</sequence>
<dbReference type="PROSITE" id="PS50989">
    <property type="entry name" value="COA_CT_CTER"/>
    <property type="match status" value="1"/>
</dbReference>
<dbReference type="SUPFAM" id="SSF51230">
    <property type="entry name" value="Single hybrid motif"/>
    <property type="match status" value="1"/>
</dbReference>
<evidence type="ECO:0000256" key="8">
    <source>
        <dbReference type="ARBA" id="ARBA00023098"/>
    </source>
</evidence>
<dbReference type="PROSITE" id="PS00188">
    <property type="entry name" value="BIOTIN"/>
    <property type="match status" value="1"/>
</dbReference>
<evidence type="ECO:0000256" key="7">
    <source>
        <dbReference type="ARBA" id="ARBA00022840"/>
    </source>
</evidence>
<dbReference type="FunFam" id="3.30.470.20:FF:000005">
    <property type="entry name" value="Acetyl-CoA carboxylase 1"/>
    <property type="match status" value="1"/>
</dbReference>
<evidence type="ECO:0000259" key="17">
    <source>
        <dbReference type="PROSITE" id="PS50979"/>
    </source>
</evidence>
<dbReference type="GO" id="GO:0004075">
    <property type="term" value="F:biotin carboxylase activity"/>
    <property type="evidence" value="ECO:0007669"/>
    <property type="project" value="UniProtKB-EC"/>
</dbReference>
<evidence type="ECO:0000256" key="6">
    <source>
        <dbReference type="ARBA" id="ARBA00022832"/>
    </source>
</evidence>
<feature type="domain" description="Lipoyl-binding" evidence="15">
    <location>
        <begin position="696"/>
        <end position="770"/>
    </location>
</feature>
<dbReference type="InterPro" id="IPR011054">
    <property type="entry name" value="Rudment_hybrid_motif"/>
</dbReference>
<evidence type="ECO:0000256" key="4">
    <source>
        <dbReference type="ARBA" id="ARBA00022598"/>
    </source>
</evidence>
<evidence type="ECO:0000256" key="11">
    <source>
        <dbReference type="ARBA" id="ARBA00023268"/>
    </source>
</evidence>
<dbReference type="GO" id="GO:0046872">
    <property type="term" value="F:metal ion binding"/>
    <property type="evidence" value="ECO:0007669"/>
    <property type="project" value="InterPro"/>
</dbReference>
<dbReference type="InterPro" id="IPR011763">
    <property type="entry name" value="COA_CT_C"/>
</dbReference>
<evidence type="ECO:0000259" key="19">
    <source>
        <dbReference type="PROSITE" id="PS50989"/>
    </source>
</evidence>
<keyword evidence="8" id="KW-0443">Lipid metabolism</keyword>
<evidence type="ECO:0000256" key="5">
    <source>
        <dbReference type="ARBA" id="ARBA00022741"/>
    </source>
</evidence>
<keyword evidence="5 14" id="KW-0547">Nucleotide-binding</keyword>
<dbReference type="SMART" id="SM00878">
    <property type="entry name" value="Biotin_carb_C"/>
    <property type="match status" value="1"/>
</dbReference>
<dbReference type="PROSITE" id="PS00866">
    <property type="entry name" value="CPSASE_1"/>
    <property type="match status" value="1"/>
</dbReference>
<dbReference type="InterPro" id="IPR013815">
    <property type="entry name" value="ATP_grasp_subdomain_1"/>
</dbReference>
<dbReference type="PANTHER" id="PTHR45728">
    <property type="entry name" value="ACETYL-COA CARBOXYLASE, ISOFORM A"/>
    <property type="match status" value="1"/>
</dbReference>
<dbReference type="Gene3D" id="3.30.470.20">
    <property type="entry name" value="ATP-grasp fold, B domain"/>
    <property type="match status" value="1"/>
</dbReference>
<dbReference type="InterPro" id="IPR005479">
    <property type="entry name" value="CPAse_ATP-bd"/>
</dbReference>